<evidence type="ECO:0000256" key="5">
    <source>
        <dbReference type="ARBA" id="ARBA00022927"/>
    </source>
</evidence>
<keyword evidence="5 7" id="KW-0653">Protein transport</keyword>
<evidence type="ECO:0000256" key="2">
    <source>
        <dbReference type="ARBA" id="ARBA00007617"/>
    </source>
</evidence>
<dbReference type="AlphaFoldDB" id="A0AAN7V368"/>
<feature type="coiled-coil region" evidence="8">
    <location>
        <begin position="86"/>
        <end position="132"/>
    </location>
</feature>
<dbReference type="GO" id="GO:0031902">
    <property type="term" value="C:late endosome membrane"/>
    <property type="evidence" value="ECO:0007669"/>
    <property type="project" value="UniProtKB-SubCell"/>
</dbReference>
<keyword evidence="3 7" id="KW-0813">Transport</keyword>
<keyword evidence="8" id="KW-0175">Coiled coil</keyword>
<evidence type="ECO:0000256" key="7">
    <source>
        <dbReference type="PROSITE-ProRule" id="PRU00646"/>
    </source>
</evidence>
<evidence type="ECO:0000256" key="4">
    <source>
        <dbReference type="ARBA" id="ARBA00022753"/>
    </source>
</evidence>
<evidence type="ECO:0000256" key="3">
    <source>
        <dbReference type="ARBA" id="ARBA00022448"/>
    </source>
</evidence>
<accession>A0AAN7V368</accession>
<dbReference type="PROSITE" id="PS51314">
    <property type="entry name" value="VPS37_C"/>
    <property type="match status" value="1"/>
</dbReference>
<dbReference type="EMBL" id="JAVRBK010000010">
    <property type="protein sequence ID" value="KAK5638321.1"/>
    <property type="molecule type" value="Genomic_DNA"/>
</dbReference>
<evidence type="ECO:0000256" key="1">
    <source>
        <dbReference type="ARBA" id="ARBA00004633"/>
    </source>
</evidence>
<feature type="domain" description="VPS37 C-terminal" evidence="9">
    <location>
        <begin position="93"/>
        <end position="180"/>
    </location>
</feature>
<name>A0AAN7V368_9COLE</name>
<dbReference type="InterPro" id="IPR009851">
    <property type="entry name" value="Mod_r"/>
</dbReference>
<dbReference type="GO" id="GO:0006623">
    <property type="term" value="P:protein targeting to vacuole"/>
    <property type="evidence" value="ECO:0007669"/>
    <property type="project" value="TreeGrafter"/>
</dbReference>
<comment type="caution">
    <text evidence="10">The sequence shown here is derived from an EMBL/GenBank/DDBJ whole genome shotgun (WGS) entry which is preliminary data.</text>
</comment>
<dbReference type="Pfam" id="PF07200">
    <property type="entry name" value="Mod_r"/>
    <property type="match status" value="1"/>
</dbReference>
<dbReference type="Gene3D" id="1.10.287.660">
    <property type="entry name" value="Helix hairpin bin"/>
    <property type="match status" value="1"/>
</dbReference>
<comment type="function">
    <text evidence="6">Component of the ESCRT-I complex, a regulator of vesicular trafficking process. Required for the sorting of endocytic ubiquitinated cargos into multivesicular bodies. May be involved in cell growth and differentiation.</text>
</comment>
<dbReference type="GO" id="GO:0043162">
    <property type="term" value="P:ubiquitin-dependent protein catabolic process via the multivesicular body sorting pathway"/>
    <property type="evidence" value="ECO:0007669"/>
    <property type="project" value="TreeGrafter"/>
</dbReference>
<evidence type="ECO:0000313" key="10">
    <source>
        <dbReference type="EMBL" id="KAK5638321.1"/>
    </source>
</evidence>
<comment type="subcellular location">
    <subcellularLocation>
        <location evidence="1">Late endosome membrane</location>
        <topology evidence="1">Peripheral membrane protein</topology>
    </subcellularLocation>
</comment>
<dbReference type="Proteomes" id="UP001329430">
    <property type="component" value="Chromosome 10"/>
</dbReference>
<protein>
    <recommendedName>
        <fullName evidence="9">VPS37 C-terminal domain-containing protein</fullName>
    </recommendedName>
</protein>
<evidence type="ECO:0000259" key="9">
    <source>
        <dbReference type="PROSITE" id="PS51314"/>
    </source>
</evidence>
<dbReference type="GO" id="GO:0000813">
    <property type="term" value="C:ESCRT I complex"/>
    <property type="evidence" value="ECO:0007669"/>
    <property type="project" value="TreeGrafter"/>
</dbReference>
<dbReference type="PANTHER" id="PTHR13678">
    <property type="entry name" value="VACUOLAR PROTEIN SORTING-ASSOCIATED PROTEIN 37"/>
    <property type="match status" value="1"/>
</dbReference>
<evidence type="ECO:0000256" key="8">
    <source>
        <dbReference type="SAM" id="Coils"/>
    </source>
</evidence>
<keyword evidence="4" id="KW-0967">Endosome</keyword>
<dbReference type="PANTHER" id="PTHR13678:SF27">
    <property type="entry name" value="LD45836P"/>
    <property type="match status" value="1"/>
</dbReference>
<comment type="similarity">
    <text evidence="2">Belongs to the VPS37 family.</text>
</comment>
<evidence type="ECO:0000313" key="11">
    <source>
        <dbReference type="Proteomes" id="UP001329430"/>
    </source>
</evidence>
<proteinExistence type="inferred from homology"/>
<sequence length="230" mass="26075">MSLAVFQADCKRALGSLTHLSNDELDEYINNEEKIETILQGLDQSYVKDIENEKETLLATNSSLSEFNLTREPTLIEGRERVEELSVRGEELYKNVEEKMKEIREKSGDMSLETALALLQTAASEIEEESDKVATQFLCNEIELDEFLEEFLKKRIIMHTRLIKAEKMTKILSTDPVLNNVPSYVNAPPVSINSNYFPGITPNPVPNVPYPIGGISMPMPGNVNYFQNHY</sequence>
<keyword evidence="11" id="KW-1185">Reference proteome</keyword>
<organism evidence="10 11">
    <name type="scientific">Pyrocoelia pectoralis</name>
    <dbReference type="NCBI Taxonomy" id="417401"/>
    <lineage>
        <taxon>Eukaryota</taxon>
        <taxon>Metazoa</taxon>
        <taxon>Ecdysozoa</taxon>
        <taxon>Arthropoda</taxon>
        <taxon>Hexapoda</taxon>
        <taxon>Insecta</taxon>
        <taxon>Pterygota</taxon>
        <taxon>Neoptera</taxon>
        <taxon>Endopterygota</taxon>
        <taxon>Coleoptera</taxon>
        <taxon>Polyphaga</taxon>
        <taxon>Elateriformia</taxon>
        <taxon>Elateroidea</taxon>
        <taxon>Lampyridae</taxon>
        <taxon>Lampyrinae</taxon>
        <taxon>Pyrocoelia</taxon>
    </lineage>
</organism>
<dbReference type="GO" id="GO:0006612">
    <property type="term" value="P:protein targeting to membrane"/>
    <property type="evidence" value="ECO:0007669"/>
    <property type="project" value="TreeGrafter"/>
</dbReference>
<gene>
    <name evidence="10" type="ORF">RI129_012616</name>
</gene>
<dbReference type="InterPro" id="IPR029012">
    <property type="entry name" value="Helix_hairpin_bin_sf"/>
</dbReference>
<evidence type="ECO:0000256" key="6">
    <source>
        <dbReference type="ARBA" id="ARBA00025010"/>
    </source>
</evidence>
<reference evidence="10 11" key="1">
    <citation type="journal article" date="2024" name="Insects">
        <title>An Improved Chromosome-Level Genome Assembly of the Firefly Pyrocoelia pectoralis.</title>
        <authorList>
            <person name="Fu X."/>
            <person name="Meyer-Rochow V.B."/>
            <person name="Ballantyne L."/>
            <person name="Zhu X."/>
        </authorList>
    </citation>
    <scope>NUCLEOTIDE SEQUENCE [LARGE SCALE GENOMIC DNA]</scope>
    <source>
        <strain evidence="10">XCY_ONT2</strain>
    </source>
</reference>